<proteinExistence type="predicted"/>
<protein>
    <submittedName>
        <fullName evidence="1">Uncharacterized protein</fullName>
    </submittedName>
</protein>
<accession>A0A6J5R6T6</accession>
<evidence type="ECO:0000313" key="1">
    <source>
        <dbReference type="EMBL" id="CAB4188465.1"/>
    </source>
</evidence>
<dbReference type="EMBL" id="LR797129">
    <property type="protein sequence ID" value="CAB4188465.1"/>
    <property type="molecule type" value="Genomic_DNA"/>
</dbReference>
<gene>
    <name evidence="1" type="ORF">UFOVP1175_27</name>
</gene>
<organism evidence="1">
    <name type="scientific">uncultured Caudovirales phage</name>
    <dbReference type="NCBI Taxonomy" id="2100421"/>
    <lineage>
        <taxon>Viruses</taxon>
        <taxon>Duplodnaviria</taxon>
        <taxon>Heunggongvirae</taxon>
        <taxon>Uroviricota</taxon>
        <taxon>Caudoviricetes</taxon>
        <taxon>Peduoviridae</taxon>
        <taxon>Maltschvirus</taxon>
        <taxon>Maltschvirus maltsch</taxon>
    </lineage>
</organism>
<reference evidence="1" key="1">
    <citation type="submission" date="2020-05" db="EMBL/GenBank/DDBJ databases">
        <authorList>
            <person name="Chiriac C."/>
            <person name="Salcher M."/>
            <person name="Ghai R."/>
            <person name="Kavagutti S V."/>
        </authorList>
    </citation>
    <scope>NUCLEOTIDE SEQUENCE</scope>
</reference>
<sequence>MKKETALDFLFKSIYGETGHFDAYTTQGIPAYDVYKEAKEMERREAEENFIEGWYECIEKTKETKFELDHKDVEFFAYAHAVNEYGGEL</sequence>
<name>A0A6J5R6T6_9CAUD</name>